<reference evidence="2" key="1">
    <citation type="journal article" date="2012" name="Proc. Natl. Acad. Sci. U.S.A.">
        <title>Antigenic diversity is generated by distinct evolutionary mechanisms in African trypanosome species.</title>
        <authorList>
            <person name="Jackson A.P."/>
            <person name="Berry A."/>
            <person name="Aslett M."/>
            <person name="Allison H.C."/>
            <person name="Burton P."/>
            <person name="Vavrova-Anderson J."/>
            <person name="Brown R."/>
            <person name="Browne H."/>
            <person name="Corton N."/>
            <person name="Hauser H."/>
            <person name="Gamble J."/>
            <person name="Gilderthorp R."/>
            <person name="Marcello L."/>
            <person name="McQuillan J."/>
            <person name="Otto T.D."/>
            <person name="Quail M.A."/>
            <person name="Sanders M.J."/>
            <person name="van Tonder A."/>
            <person name="Ginger M.L."/>
            <person name="Field M.C."/>
            <person name="Barry J.D."/>
            <person name="Hertz-Fowler C."/>
            <person name="Berriman M."/>
        </authorList>
    </citation>
    <scope>NUCLEOTIDE SEQUENCE</scope>
    <source>
        <strain evidence="2">Y486</strain>
    </source>
</reference>
<keyword evidence="1" id="KW-1133">Transmembrane helix</keyword>
<accession>G0U5N9</accession>
<evidence type="ECO:0000256" key="1">
    <source>
        <dbReference type="SAM" id="Phobius"/>
    </source>
</evidence>
<keyword evidence="1" id="KW-0472">Membrane</keyword>
<dbReference type="EMBL" id="HE573026">
    <property type="protein sequence ID" value="CCC51190.1"/>
    <property type="molecule type" value="Genomic_DNA"/>
</dbReference>
<organism evidence="2">
    <name type="scientific">Trypanosoma vivax (strain Y486)</name>
    <dbReference type="NCBI Taxonomy" id="1055687"/>
    <lineage>
        <taxon>Eukaryota</taxon>
        <taxon>Discoba</taxon>
        <taxon>Euglenozoa</taxon>
        <taxon>Kinetoplastea</taxon>
        <taxon>Metakinetoplastina</taxon>
        <taxon>Trypanosomatida</taxon>
        <taxon>Trypanosomatidae</taxon>
        <taxon>Trypanosoma</taxon>
        <taxon>Duttonella</taxon>
    </lineage>
</organism>
<proteinExistence type="predicted"/>
<name>G0U5N9_TRYVY</name>
<sequence>MFLLFCFSLVCVCAVTFFCCFFFFSSFPHPFIYLLIIQQKKYEKLVCQFLYTKWWRDGRATIACGLMILLLLIFWCVCVCVTLLDGTRAVVADNCAFRQRLFFFLFFFL</sequence>
<evidence type="ECO:0000313" key="2">
    <source>
        <dbReference type="EMBL" id="CCC51190.1"/>
    </source>
</evidence>
<gene>
    <name evidence="2" type="ORF">TVY486_1002430</name>
</gene>
<keyword evidence="1" id="KW-0812">Transmembrane</keyword>
<feature type="transmembrane region" description="Helical" evidence="1">
    <location>
        <begin position="60"/>
        <end position="84"/>
    </location>
</feature>
<dbReference type="AlphaFoldDB" id="G0U5N9"/>
<protein>
    <submittedName>
        <fullName evidence="2">Uncharacterized protein</fullName>
    </submittedName>
</protein>